<dbReference type="Pfam" id="PF06564">
    <property type="entry name" value="CBP_BcsQ"/>
    <property type="match status" value="1"/>
</dbReference>
<dbReference type="InterPro" id="IPR027417">
    <property type="entry name" value="P-loop_NTPase"/>
</dbReference>
<dbReference type="GO" id="GO:0004713">
    <property type="term" value="F:protein tyrosine kinase activity"/>
    <property type="evidence" value="ECO:0007669"/>
    <property type="project" value="TreeGrafter"/>
</dbReference>
<proteinExistence type="predicted"/>
<name>A0A937X750_UNCEI</name>
<reference evidence="4" key="1">
    <citation type="submission" date="2019-03" db="EMBL/GenBank/DDBJ databases">
        <title>Lake Tanganyika Metagenome-Assembled Genomes (MAGs).</title>
        <authorList>
            <person name="Tran P."/>
        </authorList>
    </citation>
    <scope>NUCLEOTIDE SEQUENCE</scope>
    <source>
        <strain evidence="4">M_DeepCast_400m_m2_100</strain>
    </source>
</reference>
<evidence type="ECO:0000313" key="5">
    <source>
        <dbReference type="Proteomes" id="UP000748308"/>
    </source>
</evidence>
<keyword evidence="1" id="KW-0547">Nucleotide-binding</keyword>
<keyword evidence="4" id="KW-0418">Kinase</keyword>
<evidence type="ECO:0000313" key="4">
    <source>
        <dbReference type="EMBL" id="MBM3317093.1"/>
    </source>
</evidence>
<dbReference type="PANTHER" id="PTHR32309:SF13">
    <property type="entry name" value="FERRIC ENTEROBACTIN TRANSPORT PROTEIN FEPE"/>
    <property type="match status" value="1"/>
</dbReference>
<dbReference type="InterPro" id="IPR017746">
    <property type="entry name" value="Cellulose_synthase_operon_BcsQ"/>
</dbReference>
<feature type="region of interest" description="Disordered" evidence="3">
    <location>
        <begin position="1"/>
        <end position="50"/>
    </location>
</feature>
<evidence type="ECO:0000256" key="1">
    <source>
        <dbReference type="ARBA" id="ARBA00022741"/>
    </source>
</evidence>
<dbReference type="PANTHER" id="PTHR32309">
    <property type="entry name" value="TYROSINE-PROTEIN KINASE"/>
    <property type="match status" value="1"/>
</dbReference>
<dbReference type="GO" id="GO:0005886">
    <property type="term" value="C:plasma membrane"/>
    <property type="evidence" value="ECO:0007669"/>
    <property type="project" value="TreeGrafter"/>
</dbReference>
<keyword evidence="4" id="KW-0808">Transferase</keyword>
<dbReference type="Proteomes" id="UP000748308">
    <property type="component" value="Unassembled WGS sequence"/>
</dbReference>
<dbReference type="SUPFAM" id="SSF52540">
    <property type="entry name" value="P-loop containing nucleoside triphosphate hydrolases"/>
    <property type="match status" value="1"/>
</dbReference>
<gene>
    <name evidence="4" type="ORF">FJY75_04490</name>
</gene>
<feature type="compositionally biased region" description="Basic and acidic residues" evidence="3">
    <location>
        <begin position="1"/>
        <end position="21"/>
    </location>
</feature>
<sequence length="267" mass="28840">MSHIYDALRKAGGEEPKRPQESEGASAAAPGTAADGAPRPRGPVAPRGKLTGRLFAEPDLELLKELDRLRASVEVILGPGGRRTIGFVASGVGEGATTVALHFAHLLSRIVESRVLLIDADCARSNRGLSEAAGERPGLTELLRGETPLEEAILATEEPRLHFLPAGRDRIRHIEAATSGRMRPLLEELGGRYDWVVLDIPAALRHPEGPVVGAGCEGVILVVRAHRTRRELVARALEELNFARCRVLGTVLNARRESLPGFLRERV</sequence>
<keyword evidence="2" id="KW-0067">ATP-binding</keyword>
<accession>A0A937X750</accession>
<evidence type="ECO:0000256" key="2">
    <source>
        <dbReference type="ARBA" id="ARBA00022840"/>
    </source>
</evidence>
<comment type="caution">
    <text evidence="4">The sequence shown here is derived from an EMBL/GenBank/DDBJ whole genome shotgun (WGS) entry which is preliminary data.</text>
</comment>
<dbReference type="AlphaFoldDB" id="A0A937X750"/>
<dbReference type="CDD" id="cd05387">
    <property type="entry name" value="BY-kinase"/>
    <property type="match status" value="1"/>
</dbReference>
<dbReference type="InterPro" id="IPR050445">
    <property type="entry name" value="Bact_polysacc_biosynth/exp"/>
</dbReference>
<evidence type="ECO:0000256" key="3">
    <source>
        <dbReference type="SAM" id="MobiDB-lite"/>
    </source>
</evidence>
<feature type="compositionally biased region" description="Low complexity" evidence="3">
    <location>
        <begin position="24"/>
        <end position="48"/>
    </location>
</feature>
<organism evidence="4 5">
    <name type="scientific">Eiseniibacteriota bacterium</name>
    <dbReference type="NCBI Taxonomy" id="2212470"/>
    <lineage>
        <taxon>Bacteria</taxon>
        <taxon>Candidatus Eiseniibacteriota</taxon>
    </lineage>
</organism>
<dbReference type="Gene3D" id="3.40.50.300">
    <property type="entry name" value="P-loop containing nucleotide triphosphate hydrolases"/>
    <property type="match status" value="1"/>
</dbReference>
<protein>
    <submittedName>
        <fullName evidence="4">CpsD/CapB family tyrosine-protein kinase</fullName>
    </submittedName>
</protein>
<dbReference type="EMBL" id="VGIY01000074">
    <property type="protein sequence ID" value="MBM3317093.1"/>
    <property type="molecule type" value="Genomic_DNA"/>
</dbReference>
<dbReference type="InterPro" id="IPR005702">
    <property type="entry name" value="Wzc-like_C"/>
</dbReference>